<evidence type="ECO:0000313" key="2">
    <source>
        <dbReference type="EMBL" id="GIX94540.1"/>
    </source>
</evidence>
<dbReference type="AlphaFoldDB" id="A0AAV4PBF9"/>
<organism evidence="2 3">
    <name type="scientific">Caerostris extrusa</name>
    <name type="common">Bark spider</name>
    <name type="synonym">Caerostris bankana</name>
    <dbReference type="NCBI Taxonomy" id="172846"/>
    <lineage>
        <taxon>Eukaryota</taxon>
        <taxon>Metazoa</taxon>
        <taxon>Ecdysozoa</taxon>
        <taxon>Arthropoda</taxon>
        <taxon>Chelicerata</taxon>
        <taxon>Arachnida</taxon>
        <taxon>Araneae</taxon>
        <taxon>Araneomorphae</taxon>
        <taxon>Entelegynae</taxon>
        <taxon>Araneoidea</taxon>
        <taxon>Araneidae</taxon>
        <taxon>Caerostris</taxon>
    </lineage>
</organism>
<keyword evidence="3" id="KW-1185">Reference proteome</keyword>
<comment type="caution">
    <text evidence="2">The sequence shown here is derived from an EMBL/GenBank/DDBJ whole genome shotgun (WGS) entry which is preliminary data.</text>
</comment>
<reference evidence="2 3" key="1">
    <citation type="submission" date="2021-06" db="EMBL/GenBank/DDBJ databases">
        <title>Caerostris extrusa draft genome.</title>
        <authorList>
            <person name="Kono N."/>
            <person name="Arakawa K."/>
        </authorList>
    </citation>
    <scope>NUCLEOTIDE SEQUENCE [LARGE SCALE GENOMIC DNA]</scope>
</reference>
<feature type="region of interest" description="Disordered" evidence="1">
    <location>
        <begin position="78"/>
        <end position="126"/>
    </location>
</feature>
<evidence type="ECO:0000313" key="3">
    <source>
        <dbReference type="Proteomes" id="UP001054945"/>
    </source>
</evidence>
<dbReference type="EMBL" id="BPLR01004390">
    <property type="protein sequence ID" value="GIX94540.1"/>
    <property type="molecule type" value="Genomic_DNA"/>
</dbReference>
<sequence length="126" mass="14006">MEVHSSIQIYHGHNQHKHMSFRFGIANWFEAPSDHKLSLLFTRSNGIVHFGGTRSLCQVQLQCVEKGDGEGLTVRSASVDRERELPRERAKKAARTAQRPPATNHAGTRTEHAHRNTCPLAASGKG</sequence>
<accession>A0AAV4PBF9</accession>
<name>A0AAV4PBF9_CAEEX</name>
<proteinExistence type="predicted"/>
<feature type="compositionally biased region" description="Basic and acidic residues" evidence="1">
    <location>
        <begin position="78"/>
        <end position="88"/>
    </location>
</feature>
<dbReference type="Proteomes" id="UP001054945">
    <property type="component" value="Unassembled WGS sequence"/>
</dbReference>
<protein>
    <submittedName>
        <fullName evidence="2">Uncharacterized protein</fullName>
    </submittedName>
</protein>
<evidence type="ECO:0000256" key="1">
    <source>
        <dbReference type="SAM" id="MobiDB-lite"/>
    </source>
</evidence>
<gene>
    <name evidence="2" type="ORF">CEXT_806931</name>
</gene>